<proteinExistence type="predicted"/>
<sequence length="242" mass="27177">MILQEKVERLKNTGHTIWATDASVSSASTGCAVCNISYNQNFLFKIPSKMSSIMGELHAINKAIDIIIEVNINKATIITDSKNACLLLTRNTTQNYLANNILRKVNNSTITQLTIIWTPSHIGIPANERADFFAKHAAQVGSIIQSDLSVKDAHSQIYQHLWNRHWYAGSNMPPGEIKLTNRLFTGHTYGKTYLFLINAETSNLCDTCNTPNTENHQLFVCPKLTVKWILRDAAQLYKEAKK</sequence>
<dbReference type="VEuPathDB" id="VectorBase:MDOA015950"/>
<dbReference type="Pfam" id="PF00075">
    <property type="entry name" value="RNase_H"/>
    <property type="match status" value="1"/>
</dbReference>
<evidence type="ECO:0000259" key="1">
    <source>
        <dbReference type="PROSITE" id="PS50879"/>
    </source>
</evidence>
<accession>A0A1I8NJ18</accession>
<gene>
    <name evidence="2" type="primary">105261935</name>
</gene>
<protein>
    <recommendedName>
        <fullName evidence="1">RNase H type-1 domain-containing protein</fullName>
    </recommendedName>
</protein>
<dbReference type="InterPro" id="IPR012337">
    <property type="entry name" value="RNaseH-like_sf"/>
</dbReference>
<reference evidence="2" key="1">
    <citation type="submission" date="2020-05" db="UniProtKB">
        <authorList>
            <consortium name="EnsemblMetazoa"/>
        </authorList>
    </citation>
    <scope>IDENTIFICATION</scope>
    <source>
        <strain evidence="2">Aabys</strain>
    </source>
</reference>
<dbReference type="InterPro" id="IPR036397">
    <property type="entry name" value="RNaseH_sf"/>
</dbReference>
<dbReference type="GO" id="GO:0004523">
    <property type="term" value="F:RNA-DNA hybrid ribonuclease activity"/>
    <property type="evidence" value="ECO:0007669"/>
    <property type="project" value="InterPro"/>
</dbReference>
<dbReference type="VEuPathDB" id="VectorBase:MDOMA2_008985"/>
<dbReference type="Gene3D" id="3.30.420.10">
    <property type="entry name" value="Ribonuclease H-like superfamily/Ribonuclease H"/>
    <property type="match status" value="1"/>
</dbReference>
<dbReference type="GO" id="GO:0003676">
    <property type="term" value="F:nucleic acid binding"/>
    <property type="evidence" value="ECO:0007669"/>
    <property type="project" value="InterPro"/>
</dbReference>
<organism evidence="2">
    <name type="scientific">Musca domestica</name>
    <name type="common">House fly</name>
    <dbReference type="NCBI Taxonomy" id="7370"/>
    <lineage>
        <taxon>Eukaryota</taxon>
        <taxon>Metazoa</taxon>
        <taxon>Ecdysozoa</taxon>
        <taxon>Arthropoda</taxon>
        <taxon>Hexapoda</taxon>
        <taxon>Insecta</taxon>
        <taxon>Pterygota</taxon>
        <taxon>Neoptera</taxon>
        <taxon>Endopterygota</taxon>
        <taxon>Diptera</taxon>
        <taxon>Brachycera</taxon>
        <taxon>Muscomorpha</taxon>
        <taxon>Muscoidea</taxon>
        <taxon>Muscidae</taxon>
        <taxon>Musca</taxon>
    </lineage>
</organism>
<dbReference type="SUPFAM" id="SSF53098">
    <property type="entry name" value="Ribonuclease H-like"/>
    <property type="match status" value="1"/>
</dbReference>
<dbReference type="InterPro" id="IPR002156">
    <property type="entry name" value="RNaseH_domain"/>
</dbReference>
<dbReference type="PROSITE" id="PS50879">
    <property type="entry name" value="RNASE_H_1"/>
    <property type="match status" value="1"/>
</dbReference>
<dbReference type="EnsemblMetazoa" id="MDOA015950-RA">
    <property type="protein sequence ID" value="MDOA015950-PA"/>
    <property type="gene ID" value="MDOA015950"/>
</dbReference>
<evidence type="ECO:0000313" key="2">
    <source>
        <dbReference type="EnsemblMetazoa" id="MDOA015950-PA"/>
    </source>
</evidence>
<name>A0A1I8NJ18_MUSDO</name>
<dbReference type="STRING" id="7370.A0A1I8NJ18"/>
<dbReference type="AlphaFoldDB" id="A0A1I8NJ18"/>
<dbReference type="CDD" id="cd09276">
    <property type="entry name" value="Rnase_HI_RT_non_LTR"/>
    <property type="match status" value="1"/>
</dbReference>
<feature type="domain" description="RNase H type-1" evidence="1">
    <location>
        <begin position="12"/>
        <end position="139"/>
    </location>
</feature>